<keyword evidence="1" id="KW-0472">Membrane</keyword>
<keyword evidence="1" id="KW-0812">Transmembrane</keyword>
<dbReference type="EMBL" id="JADBGG010000058">
    <property type="protein sequence ID" value="MBE1427307.1"/>
    <property type="molecule type" value="Genomic_DNA"/>
</dbReference>
<keyword evidence="1" id="KW-1133">Transmembrane helix</keyword>
<gene>
    <name evidence="2" type="ORF">H4684_003999</name>
</gene>
<dbReference type="InterPro" id="IPR050445">
    <property type="entry name" value="Bact_polysacc_biosynth/exp"/>
</dbReference>
<dbReference type="PANTHER" id="PTHR32309">
    <property type="entry name" value="TYROSINE-PROTEIN KINASE"/>
    <property type="match status" value="1"/>
</dbReference>
<organism evidence="2 3">
    <name type="scientific">Desulfomicrobium macestii</name>
    <dbReference type="NCBI Taxonomy" id="90731"/>
    <lineage>
        <taxon>Bacteria</taxon>
        <taxon>Pseudomonadati</taxon>
        <taxon>Thermodesulfobacteriota</taxon>
        <taxon>Desulfovibrionia</taxon>
        <taxon>Desulfovibrionales</taxon>
        <taxon>Desulfomicrobiaceae</taxon>
        <taxon>Desulfomicrobium</taxon>
    </lineage>
</organism>
<evidence type="ECO:0000256" key="1">
    <source>
        <dbReference type="SAM" id="Phobius"/>
    </source>
</evidence>
<dbReference type="RefSeq" id="WP_225940575.1">
    <property type="nucleotide sequence ID" value="NZ_JADBGG010000058.1"/>
</dbReference>
<evidence type="ECO:0000313" key="3">
    <source>
        <dbReference type="Proteomes" id="UP000639010"/>
    </source>
</evidence>
<evidence type="ECO:0000313" key="2">
    <source>
        <dbReference type="EMBL" id="MBE1427307.1"/>
    </source>
</evidence>
<protein>
    <submittedName>
        <fullName evidence="2">Capsular polysaccharide transport system permease protein</fullName>
    </submittedName>
</protein>
<dbReference type="Proteomes" id="UP000639010">
    <property type="component" value="Unassembled WGS sequence"/>
</dbReference>
<feature type="transmembrane region" description="Helical" evidence="1">
    <location>
        <begin position="297"/>
        <end position="317"/>
    </location>
</feature>
<sequence>MIIRKTNSVSAPGFDISTIIAGVAGVNRSDQLLLREYLLSVDMLKKLDAELDLRSHYSDKSQDIISRMWFQDASMEWFHRHYLSRVNVSYDDFSGVLRVRVQAYDPATARDVAAMLVQEGERYMNQIGHELAEVQVRFLTTQVNLAQERFRQASQALLAFQNEKGLVSPESTAESMGAIIARLEEQRARIQTQLASLPRSLDQNHPNITMLRQSLDAVNRQIAQEKAKLAAPSGKTLNFTVEEFQRLEMEVAFTGDIYKSALIGLEKGRMDATRMLEKVSVLQAPTLPEYPMEPRRIYNAVVTLLFAGLLAGILKLLESIVLDHVD</sequence>
<keyword evidence="3" id="KW-1185">Reference proteome</keyword>
<dbReference type="PANTHER" id="PTHR32309:SF13">
    <property type="entry name" value="FERRIC ENTEROBACTIN TRANSPORT PROTEIN FEPE"/>
    <property type="match status" value="1"/>
</dbReference>
<accession>A0ABR9HA06</accession>
<name>A0ABR9HA06_9BACT</name>
<comment type="caution">
    <text evidence="2">The sequence shown here is derived from an EMBL/GenBank/DDBJ whole genome shotgun (WGS) entry which is preliminary data.</text>
</comment>
<proteinExistence type="predicted"/>
<reference evidence="2 3" key="1">
    <citation type="submission" date="2020-10" db="EMBL/GenBank/DDBJ databases">
        <title>Genomic Encyclopedia of Type Strains, Phase IV (KMG-IV): sequencing the most valuable type-strain genomes for metagenomic binning, comparative biology and taxonomic classification.</title>
        <authorList>
            <person name="Goeker M."/>
        </authorList>
    </citation>
    <scope>NUCLEOTIDE SEQUENCE [LARGE SCALE GENOMIC DNA]</scope>
    <source>
        <strain evidence="2 3">DSM 4194</strain>
    </source>
</reference>